<gene>
    <name evidence="2" type="ORF">GCM10022246_18460</name>
</gene>
<sequence length="156" mass="16962">MENLTPDERFEQLKLNLPPAPAPLGVYKPCLVDGKYLYLSGHGPVQDDKSLIIGRIGSDLTQEEGKLAALQVGLTMLSTIKTNVGSLNKIKRVIKVLGMVNCTPEFEKHPFIINGCSELFAKVWGEENGIGVRSAVGFGSLPDNIPVEIEALFELV</sequence>
<dbReference type="PANTHER" id="PTHR43760">
    <property type="entry name" value="ENDORIBONUCLEASE-RELATED"/>
    <property type="match status" value="1"/>
</dbReference>
<evidence type="ECO:0000313" key="2">
    <source>
        <dbReference type="EMBL" id="GAA3965748.1"/>
    </source>
</evidence>
<dbReference type="PANTHER" id="PTHR43760:SF1">
    <property type="entry name" value="ENDORIBONUCLEASE L-PSP_CHORISMATE MUTASE-LIKE DOMAIN-CONTAINING PROTEIN"/>
    <property type="match status" value="1"/>
</dbReference>
<dbReference type="SUPFAM" id="SSF55298">
    <property type="entry name" value="YjgF-like"/>
    <property type="match status" value="1"/>
</dbReference>
<feature type="domain" description="Endoribonuclease L-PSP/chorismate mutase-like" evidence="1">
    <location>
        <begin position="13"/>
        <end position="127"/>
    </location>
</feature>
<dbReference type="EMBL" id="BAABAK010000009">
    <property type="protein sequence ID" value="GAA3965748.1"/>
    <property type="molecule type" value="Genomic_DNA"/>
</dbReference>
<dbReference type="InterPro" id="IPR013813">
    <property type="entry name" value="Endoribo_LPSP/chorism_mut-like"/>
</dbReference>
<keyword evidence="3" id="KW-1185">Reference proteome</keyword>
<name>A0ABP7PHK7_9SPHI</name>
<dbReference type="RefSeq" id="WP_316757161.1">
    <property type="nucleotide sequence ID" value="NZ_BAABAK010000009.1"/>
</dbReference>
<protein>
    <submittedName>
        <fullName evidence="2">RidA family protein</fullName>
    </submittedName>
</protein>
<accession>A0ABP7PHK7</accession>
<dbReference type="Pfam" id="PF14588">
    <property type="entry name" value="YjgF_endoribonc"/>
    <property type="match status" value="1"/>
</dbReference>
<organism evidence="2 3">
    <name type="scientific">Pedobacter ginsengiterrae</name>
    <dbReference type="NCBI Taxonomy" id="871696"/>
    <lineage>
        <taxon>Bacteria</taxon>
        <taxon>Pseudomonadati</taxon>
        <taxon>Bacteroidota</taxon>
        <taxon>Sphingobacteriia</taxon>
        <taxon>Sphingobacteriales</taxon>
        <taxon>Sphingobacteriaceae</taxon>
        <taxon>Pedobacter</taxon>
    </lineage>
</organism>
<evidence type="ECO:0000313" key="3">
    <source>
        <dbReference type="Proteomes" id="UP001501081"/>
    </source>
</evidence>
<dbReference type="Gene3D" id="3.30.1330.40">
    <property type="entry name" value="RutC-like"/>
    <property type="match status" value="1"/>
</dbReference>
<dbReference type="Proteomes" id="UP001501081">
    <property type="component" value="Unassembled WGS sequence"/>
</dbReference>
<reference evidence="3" key="1">
    <citation type="journal article" date="2019" name="Int. J. Syst. Evol. Microbiol.">
        <title>The Global Catalogue of Microorganisms (GCM) 10K type strain sequencing project: providing services to taxonomists for standard genome sequencing and annotation.</title>
        <authorList>
            <consortium name="The Broad Institute Genomics Platform"/>
            <consortium name="The Broad Institute Genome Sequencing Center for Infectious Disease"/>
            <person name="Wu L."/>
            <person name="Ma J."/>
        </authorList>
    </citation>
    <scope>NUCLEOTIDE SEQUENCE [LARGE SCALE GENOMIC DNA]</scope>
    <source>
        <strain evidence="3">JCM 17338</strain>
    </source>
</reference>
<proteinExistence type="predicted"/>
<dbReference type="InterPro" id="IPR035959">
    <property type="entry name" value="RutC-like_sf"/>
</dbReference>
<evidence type="ECO:0000259" key="1">
    <source>
        <dbReference type="Pfam" id="PF14588"/>
    </source>
</evidence>
<comment type="caution">
    <text evidence="2">The sequence shown here is derived from an EMBL/GenBank/DDBJ whole genome shotgun (WGS) entry which is preliminary data.</text>
</comment>
<dbReference type="CDD" id="cd02199">
    <property type="entry name" value="YjgF_YER057c_UK114_like_1"/>
    <property type="match status" value="1"/>
</dbReference>